<evidence type="ECO:0000313" key="2">
    <source>
        <dbReference type="EMBL" id="CAE7210806.1"/>
    </source>
</evidence>
<accession>A0A8H3E5G4</accession>
<proteinExistence type="predicted"/>
<evidence type="ECO:0000256" key="1">
    <source>
        <dbReference type="SAM" id="MobiDB-lite"/>
    </source>
</evidence>
<feature type="region of interest" description="Disordered" evidence="1">
    <location>
        <begin position="1"/>
        <end position="47"/>
    </location>
</feature>
<feature type="compositionally biased region" description="Low complexity" evidence="1">
    <location>
        <begin position="10"/>
        <end position="24"/>
    </location>
</feature>
<reference evidence="2" key="1">
    <citation type="submission" date="2021-01" db="EMBL/GenBank/DDBJ databases">
        <authorList>
            <person name="Kaushik A."/>
        </authorList>
    </citation>
    <scope>NUCLEOTIDE SEQUENCE</scope>
    <source>
        <strain evidence="2">AG5</strain>
    </source>
</reference>
<dbReference type="Gene3D" id="3.30.160.60">
    <property type="entry name" value="Classic Zinc Finger"/>
    <property type="match status" value="1"/>
</dbReference>
<dbReference type="AlphaFoldDB" id="A0A8H3E5G4"/>
<name>A0A8H3E5G4_9AGAM</name>
<gene>
    <name evidence="2" type="ORF">RDB_LOCUS151818</name>
</gene>
<evidence type="ECO:0008006" key="4">
    <source>
        <dbReference type="Google" id="ProtNLM"/>
    </source>
</evidence>
<comment type="caution">
    <text evidence="2">The sequence shown here is derived from an EMBL/GenBank/DDBJ whole genome shotgun (WGS) entry which is preliminary data.</text>
</comment>
<dbReference type="EMBL" id="CAJNJQ010004419">
    <property type="protein sequence ID" value="CAE7210806.1"/>
    <property type="molecule type" value="Genomic_DNA"/>
</dbReference>
<evidence type="ECO:0000313" key="3">
    <source>
        <dbReference type="Proteomes" id="UP000663827"/>
    </source>
</evidence>
<protein>
    <recommendedName>
        <fullName evidence="4">C2H2-type domain-containing protein</fullName>
    </recommendedName>
</protein>
<organism evidence="2 3">
    <name type="scientific">Rhizoctonia solani</name>
    <dbReference type="NCBI Taxonomy" id="456999"/>
    <lineage>
        <taxon>Eukaryota</taxon>
        <taxon>Fungi</taxon>
        <taxon>Dikarya</taxon>
        <taxon>Basidiomycota</taxon>
        <taxon>Agaricomycotina</taxon>
        <taxon>Agaricomycetes</taxon>
        <taxon>Cantharellales</taxon>
        <taxon>Ceratobasidiaceae</taxon>
        <taxon>Rhizoctonia</taxon>
    </lineage>
</organism>
<dbReference type="Proteomes" id="UP000663827">
    <property type="component" value="Unassembled WGS sequence"/>
</dbReference>
<sequence>MHINANPIYSPSSSDPGQSTSTESGMSDTTIDATEDGPQPLSPNPDQVEVDQWIEDMKRHRAMQVKDGFRLSAVRCPVAGCRGTQRNPRALRDHLYFHFSIKPHRCDYGCAIAFETEAKKNRHLETCPLAAQWVPH</sequence>